<evidence type="ECO:0000259" key="4">
    <source>
        <dbReference type="Pfam" id="PF18962"/>
    </source>
</evidence>
<dbReference type="SUPFAM" id="SSF49899">
    <property type="entry name" value="Concanavalin A-like lectins/glucanases"/>
    <property type="match status" value="1"/>
</dbReference>
<evidence type="ECO:0000313" key="5">
    <source>
        <dbReference type="EMBL" id="SFC59892.1"/>
    </source>
</evidence>
<dbReference type="InterPro" id="IPR013320">
    <property type="entry name" value="ConA-like_dom_sf"/>
</dbReference>
<dbReference type="STRING" id="927664.SAMN05421780_10751"/>
<dbReference type="RefSeq" id="WP_091513045.1">
    <property type="nucleotide sequence ID" value="NZ_FOLE01000007.1"/>
</dbReference>
<dbReference type="Gene3D" id="2.60.40.10">
    <property type="entry name" value="Immunoglobulins"/>
    <property type="match status" value="2"/>
</dbReference>
<dbReference type="Gene3D" id="2.60.120.260">
    <property type="entry name" value="Galactose-binding domain-like"/>
    <property type="match status" value="1"/>
</dbReference>
<evidence type="ECO:0000313" key="6">
    <source>
        <dbReference type="Proteomes" id="UP000199514"/>
    </source>
</evidence>
<dbReference type="Proteomes" id="UP000199514">
    <property type="component" value="Unassembled WGS sequence"/>
</dbReference>
<dbReference type="AlphaFoldDB" id="A0A1I1KHX7"/>
<feature type="domain" description="Cleaved adhesin" evidence="2">
    <location>
        <begin position="126"/>
        <end position="262"/>
    </location>
</feature>
<evidence type="ECO:0000256" key="1">
    <source>
        <dbReference type="SAM" id="SignalP"/>
    </source>
</evidence>
<dbReference type="InterPro" id="IPR026444">
    <property type="entry name" value="Secre_tail"/>
</dbReference>
<keyword evidence="6" id="KW-1185">Reference proteome</keyword>
<evidence type="ECO:0000259" key="2">
    <source>
        <dbReference type="Pfam" id="PF07675"/>
    </source>
</evidence>
<dbReference type="SUPFAM" id="SSF49785">
    <property type="entry name" value="Galactose-binding domain-like"/>
    <property type="match status" value="1"/>
</dbReference>
<dbReference type="Gene3D" id="2.60.120.200">
    <property type="match status" value="2"/>
</dbReference>
<dbReference type="Pfam" id="PF07675">
    <property type="entry name" value="Cleaved_Adhesin"/>
    <property type="match status" value="2"/>
</dbReference>
<dbReference type="InterPro" id="IPR011628">
    <property type="entry name" value="Cleaved_adhesin"/>
</dbReference>
<feature type="signal peptide" evidence="1">
    <location>
        <begin position="1"/>
        <end position="25"/>
    </location>
</feature>
<dbReference type="Pfam" id="PF07705">
    <property type="entry name" value="CARDB"/>
    <property type="match status" value="1"/>
</dbReference>
<dbReference type="NCBIfam" id="TIGR04183">
    <property type="entry name" value="Por_Secre_tail"/>
    <property type="match status" value="1"/>
</dbReference>
<feature type="domain" description="Cleaved adhesin" evidence="2">
    <location>
        <begin position="381"/>
        <end position="530"/>
    </location>
</feature>
<protein>
    <submittedName>
        <fullName evidence="5">Por secretion system C-terminal sorting domain-containing protein</fullName>
    </submittedName>
</protein>
<keyword evidence="1" id="KW-0732">Signal</keyword>
<dbReference type="InterPro" id="IPR011635">
    <property type="entry name" value="CARDB"/>
</dbReference>
<dbReference type="NCBIfam" id="NF038128">
    <property type="entry name" value="choice_anch_J"/>
    <property type="match status" value="2"/>
</dbReference>
<sequence length="1195" mass="126154">MTNNFKKSWVAAALVVGTSFGSLQAQVLRKVSANKGEAKATQGREMQINRSGAVSTLKGKGKVVKATSLVNSIAGSAVKKTNDFKKFNYSGNANANAQTMAATCIDMATSSYANGFETVADTIGLRIVDANADNTKWIFASSATLAHSGTGFMIYQYSTTSAANDWFTVRCVSLQAGQSYKLSFYYRVGEAAYPENLKVAVGTSATPAAMTTTLLNLPGITNETYQQAEATFTPTTAGNYYFGFQAYSAADMYRLIVDDISITKVASNDLAVTNIKYPDSQCGMGAGDVTVFVKNNGSAAVTTADLSLAINTATQVGTISNLAAGATDSVTFSVDFSIPGDYVMQATAILAGDADASNDTSATVGVSHLEPVNLSTGAYTNSFETDEDYLGMTRLDENNDGVSWYASTLLPHTGSTCLAYLYNDNGTTAANDWLVTKCLNFEAGKSYKLSFWYRNSDSTYAPEKMLVAYGNAPTAAALTNVLVDLPNIINHKAYQQAEVTFTPTVSGTYYIGFKAYTDANKWRLYLDDVELKELSGSDVGAVALVAPKSCSGSGQVVAVAVKNYGLDATNIPVTVEFTGATTTSISDVLPSLAAGATDTLYFSTTVDLTTEGTVFVKAYTVVAGDTDPSNDAKYDTLNVVFPTAIPYSENYNAITAGELPTGWTSGDEEFYTEAGRGVGNTNVLYLNLYSNASSATTHGELYSPAFSGFTGTQYISFFYKLINYSGGAPYSLAAGDSLQIEYSTDCGATFTRLTSINASTFTSSAAYKVMRFPLAALGTVDNVKFRFVGTYGGNGDYIHLIDNLEIGDVPNNDLAVINLTSNAKYTITPKAHVPAAGFTFNSTVLNSGMNATTNVVSKIKVTPGTYADSTSFATLASTASSAFTPAAAFTPTESGEYVVTASAYASEAETNTSNNSITLPLAISDSTMAKDHNAAVGGLGIGSGTADGIFQKYELKYGAGLQDTLTSVTFWIGDIQTPTTVKAMVYRATSTGGLNANTAALDSTAALTIPVEEANQFHTISFKKANGLGTILTATTANNSRYFVGLREKANNMRLGFEVPTSYTVNDVLIRLNGAWTDPSSPNLLGAGVTFYIRPNFGKYTPVVGVAKVNNSLNVAAYPNPTTGLLNLAFDRNEIQPTAVKVVNVLGATVAEITNASELAGEKVTLNLAGQSAGTYFVHIATQDNVVIRKVVLNR</sequence>
<dbReference type="InterPro" id="IPR013783">
    <property type="entry name" value="Ig-like_fold"/>
</dbReference>
<organism evidence="5 6">
    <name type="scientific">Flexibacter flexilis DSM 6793</name>
    <dbReference type="NCBI Taxonomy" id="927664"/>
    <lineage>
        <taxon>Bacteria</taxon>
        <taxon>Pseudomonadati</taxon>
        <taxon>Bacteroidota</taxon>
        <taxon>Cytophagia</taxon>
        <taxon>Cytophagales</taxon>
        <taxon>Flexibacteraceae</taxon>
        <taxon>Flexibacter</taxon>
    </lineage>
</organism>
<name>A0A1I1KHX7_9BACT</name>
<proteinExistence type="predicted"/>
<dbReference type="OrthoDB" id="966210at2"/>
<dbReference type="GO" id="GO:0005975">
    <property type="term" value="P:carbohydrate metabolic process"/>
    <property type="evidence" value="ECO:0007669"/>
    <property type="project" value="UniProtKB-ARBA"/>
</dbReference>
<dbReference type="GO" id="GO:0004553">
    <property type="term" value="F:hydrolase activity, hydrolyzing O-glycosyl compounds"/>
    <property type="evidence" value="ECO:0007669"/>
    <property type="project" value="UniProtKB-ARBA"/>
</dbReference>
<evidence type="ECO:0000259" key="3">
    <source>
        <dbReference type="Pfam" id="PF07705"/>
    </source>
</evidence>
<reference evidence="5 6" key="1">
    <citation type="submission" date="2016-10" db="EMBL/GenBank/DDBJ databases">
        <authorList>
            <person name="de Groot N.N."/>
        </authorList>
    </citation>
    <scope>NUCLEOTIDE SEQUENCE [LARGE SCALE GENOMIC DNA]</scope>
    <source>
        <strain evidence="5 6">DSM 6793</strain>
    </source>
</reference>
<dbReference type="InterPro" id="IPR008979">
    <property type="entry name" value="Galactose-bd-like_sf"/>
</dbReference>
<feature type="domain" description="Secretion system C-terminal sorting" evidence="4">
    <location>
        <begin position="1118"/>
        <end position="1192"/>
    </location>
</feature>
<dbReference type="EMBL" id="FOLE01000007">
    <property type="protein sequence ID" value="SFC59892.1"/>
    <property type="molecule type" value="Genomic_DNA"/>
</dbReference>
<feature type="chain" id="PRO_5011549190" evidence="1">
    <location>
        <begin position="26"/>
        <end position="1195"/>
    </location>
</feature>
<gene>
    <name evidence="5" type="ORF">SAMN05421780_10751</name>
</gene>
<dbReference type="Pfam" id="PF18962">
    <property type="entry name" value="Por_Secre_tail"/>
    <property type="match status" value="1"/>
</dbReference>
<accession>A0A1I1KHX7</accession>
<feature type="domain" description="CARDB" evidence="3">
    <location>
        <begin position="268"/>
        <end position="348"/>
    </location>
</feature>